<dbReference type="EMBL" id="DVHM01000094">
    <property type="protein sequence ID" value="HIR70797.1"/>
    <property type="molecule type" value="Genomic_DNA"/>
</dbReference>
<dbReference type="Proteomes" id="UP000823912">
    <property type="component" value="Unassembled WGS sequence"/>
</dbReference>
<reference evidence="1" key="2">
    <citation type="journal article" date="2021" name="PeerJ">
        <title>Extensive microbial diversity within the chicken gut microbiome revealed by metagenomics and culture.</title>
        <authorList>
            <person name="Gilroy R."/>
            <person name="Ravi A."/>
            <person name="Getino M."/>
            <person name="Pursley I."/>
            <person name="Horton D.L."/>
            <person name="Alikhan N.F."/>
            <person name="Baker D."/>
            <person name="Gharbi K."/>
            <person name="Hall N."/>
            <person name="Watson M."/>
            <person name="Adriaenssens E.M."/>
            <person name="Foster-Nyarko E."/>
            <person name="Jarju S."/>
            <person name="Secka A."/>
            <person name="Antonio M."/>
            <person name="Oren A."/>
            <person name="Chaudhuri R.R."/>
            <person name="La Ragione R."/>
            <person name="Hildebrand F."/>
            <person name="Pallen M.J."/>
        </authorList>
    </citation>
    <scope>NUCLEOTIDE SEQUENCE</scope>
    <source>
        <strain evidence="1">ChiSjej5B23-6657</strain>
    </source>
</reference>
<sequence>MILDLHDIISTADKSMEVSVLPEKEFFVSAAGSFPISSKKPFLLRLFNDDNKRLRITGSTEVELTIPCDRCLEEVKVPVAIHIEREAELSDGVLVPDPDEETDTFLQGEQLDVDRLIDDEILVNWPTKVLCREDCKGICPKCGQNLNQRDCGCDRQVLDPRMAKFQDVFKEYKEV</sequence>
<evidence type="ECO:0000313" key="1">
    <source>
        <dbReference type="EMBL" id="HIR70797.1"/>
    </source>
</evidence>
<gene>
    <name evidence="1" type="ORF">IAA55_05910</name>
</gene>
<reference evidence="1" key="1">
    <citation type="submission" date="2020-10" db="EMBL/GenBank/DDBJ databases">
        <authorList>
            <person name="Gilroy R."/>
        </authorList>
    </citation>
    <scope>NUCLEOTIDE SEQUENCE</scope>
    <source>
        <strain evidence="1">ChiSjej5B23-6657</strain>
    </source>
</reference>
<dbReference type="AlphaFoldDB" id="A0A9D1E9N4"/>
<dbReference type="PANTHER" id="PTHR34374:SF1">
    <property type="entry name" value="LARGE RIBOSOMAL RNA SUBUNIT ACCUMULATION PROTEIN YCED HOMOLOG 1, CHLOROPLASTIC"/>
    <property type="match status" value="1"/>
</dbReference>
<dbReference type="InterPro" id="IPR003772">
    <property type="entry name" value="YceD"/>
</dbReference>
<dbReference type="Pfam" id="PF02620">
    <property type="entry name" value="YceD"/>
    <property type="match status" value="1"/>
</dbReference>
<evidence type="ECO:0000313" key="2">
    <source>
        <dbReference type="Proteomes" id="UP000823912"/>
    </source>
</evidence>
<protein>
    <submittedName>
        <fullName evidence="1">DUF177 domain-containing protein</fullName>
    </submittedName>
</protein>
<comment type="caution">
    <text evidence="1">The sequence shown here is derived from an EMBL/GenBank/DDBJ whole genome shotgun (WGS) entry which is preliminary data.</text>
</comment>
<name>A0A9D1E9N4_9FIRM</name>
<accession>A0A9D1E9N4</accession>
<proteinExistence type="predicted"/>
<dbReference type="PANTHER" id="PTHR34374">
    <property type="entry name" value="LARGE RIBOSOMAL RNA SUBUNIT ACCUMULATION PROTEIN YCED HOMOLOG 1, CHLOROPLASTIC"/>
    <property type="match status" value="1"/>
</dbReference>
<organism evidence="1 2">
    <name type="scientific">Candidatus Pullilachnospira gallistercoris</name>
    <dbReference type="NCBI Taxonomy" id="2840911"/>
    <lineage>
        <taxon>Bacteria</taxon>
        <taxon>Bacillati</taxon>
        <taxon>Bacillota</taxon>
        <taxon>Clostridia</taxon>
        <taxon>Lachnospirales</taxon>
        <taxon>Lachnospiraceae</taxon>
        <taxon>Lachnospiraceae incertae sedis</taxon>
        <taxon>Candidatus Pullilachnospira</taxon>
    </lineage>
</organism>